<reference evidence="2" key="1">
    <citation type="journal article" date="2024" name="Proc. Natl. Acad. Sci. U.S.A.">
        <title>Extraordinary preservation of gene collinearity over three hundred million years revealed in homosporous lycophytes.</title>
        <authorList>
            <person name="Li C."/>
            <person name="Wickell D."/>
            <person name="Kuo L.Y."/>
            <person name="Chen X."/>
            <person name="Nie B."/>
            <person name="Liao X."/>
            <person name="Peng D."/>
            <person name="Ji J."/>
            <person name="Jenkins J."/>
            <person name="Williams M."/>
            <person name="Shu S."/>
            <person name="Plott C."/>
            <person name="Barry K."/>
            <person name="Rajasekar S."/>
            <person name="Grimwood J."/>
            <person name="Han X."/>
            <person name="Sun S."/>
            <person name="Hou Z."/>
            <person name="He W."/>
            <person name="Dai G."/>
            <person name="Sun C."/>
            <person name="Schmutz J."/>
            <person name="Leebens-Mack J.H."/>
            <person name="Li F.W."/>
            <person name="Wang L."/>
        </authorList>
    </citation>
    <scope>NUCLEOTIDE SEQUENCE [LARGE SCALE GENOMIC DNA]</scope>
    <source>
        <strain evidence="2">cv. PW_Plant_1</strain>
    </source>
</reference>
<comment type="caution">
    <text evidence="1">The sequence shown here is derived from an EMBL/GenBank/DDBJ whole genome shotgun (WGS) entry which is preliminary data.</text>
</comment>
<accession>A0ACC2D7J5</accession>
<evidence type="ECO:0000313" key="1">
    <source>
        <dbReference type="EMBL" id="KAJ7550158.1"/>
    </source>
</evidence>
<keyword evidence="2" id="KW-1185">Reference proteome</keyword>
<proteinExistence type="predicted"/>
<sequence length="640" mass="72545">MCITLASQFNGFRIRNMFTPRTGTVLLCFRLLQGLKTNTCEIANAHKKSLKYLHCRSSSRSITASKVLDFSKQNLSSWNSYGKCSECYSRIGFCFTFNPQNWSSNQLFWRCWPIQSGLFVRTFSSQLSSREWIEELQAERASNCENRVHLTSMTLGRTTALISSQNSSLSPDSLQGRLEYSKRGTSVLPVIFNWLDEGNNFCRGTLASAIDRLIEVARYRDALEVSEWMIGVEPNKVELMDYLTCLGLIAKVRGHSKAAKFFAYLPRDYGRTELAYLTMFANYVDQKALYRAKNLMKKMKEMGFIKSAFVYNQILTLYKDKGKEDRIPDLLKDMKAAGISPDVNTYNIMLEVKSKNGDFPGVKRLFERMKASEQVKPNVTTLSILALACISAGLIDKANAITTEIQNQEAFDKLGASHDLLITLYAKLGNTKGLAKIWHLLQESSNVSKSTYVCAIQAFGKLGEIEKAEKGFKKMQEMGPLKADQYNSLLSVYVNKGMLQRAEELFHSMLKIGCQPNGRSYHNLVLGYLKQNQTEKALQVLRDFQENIAYAGTFSCYETMVLILQALAKNGDVRNAENVFQDIKREKRSIDVFLYNTLLKAYVHAGMHAYRFLQRMAADKVSPNEETSLLLDKLKKNSGP</sequence>
<evidence type="ECO:0000313" key="2">
    <source>
        <dbReference type="Proteomes" id="UP001162992"/>
    </source>
</evidence>
<dbReference type="EMBL" id="CM055098">
    <property type="protein sequence ID" value="KAJ7550158.1"/>
    <property type="molecule type" value="Genomic_DNA"/>
</dbReference>
<protein>
    <submittedName>
        <fullName evidence="1">Uncharacterized protein</fullName>
    </submittedName>
</protein>
<organism evidence="1 2">
    <name type="scientific">Diphasiastrum complanatum</name>
    <name type="common">Issler's clubmoss</name>
    <name type="synonym">Lycopodium complanatum</name>
    <dbReference type="NCBI Taxonomy" id="34168"/>
    <lineage>
        <taxon>Eukaryota</taxon>
        <taxon>Viridiplantae</taxon>
        <taxon>Streptophyta</taxon>
        <taxon>Embryophyta</taxon>
        <taxon>Tracheophyta</taxon>
        <taxon>Lycopodiopsida</taxon>
        <taxon>Lycopodiales</taxon>
        <taxon>Lycopodiaceae</taxon>
        <taxon>Lycopodioideae</taxon>
        <taxon>Diphasiastrum</taxon>
    </lineage>
</organism>
<dbReference type="Proteomes" id="UP001162992">
    <property type="component" value="Chromosome 7"/>
</dbReference>
<gene>
    <name evidence="1" type="ORF">O6H91_07G085700</name>
</gene>
<name>A0ACC2D7J5_DIPCM</name>